<keyword evidence="2" id="KW-0503">Monooxygenase</keyword>
<name>A0A562IRQ3_9ACTN</name>
<organism evidence="2 3">
    <name type="scientific">Modestobacter roseus</name>
    <dbReference type="NCBI Taxonomy" id="1181884"/>
    <lineage>
        <taxon>Bacteria</taxon>
        <taxon>Bacillati</taxon>
        <taxon>Actinomycetota</taxon>
        <taxon>Actinomycetes</taxon>
        <taxon>Geodermatophilales</taxon>
        <taxon>Geodermatophilaceae</taxon>
        <taxon>Modestobacter</taxon>
    </lineage>
</organism>
<gene>
    <name evidence="2" type="ORF">JD78_02215</name>
</gene>
<feature type="domain" description="ABM" evidence="1">
    <location>
        <begin position="1"/>
        <end position="65"/>
    </location>
</feature>
<dbReference type="InterPro" id="IPR007138">
    <property type="entry name" value="ABM_dom"/>
</dbReference>
<dbReference type="AlphaFoldDB" id="A0A562IRQ3"/>
<keyword evidence="3" id="KW-1185">Reference proteome</keyword>
<dbReference type="EMBL" id="VLKF01000001">
    <property type="protein sequence ID" value="TWH73691.1"/>
    <property type="molecule type" value="Genomic_DNA"/>
</dbReference>
<dbReference type="InterPro" id="IPR011008">
    <property type="entry name" value="Dimeric_a/b-barrel"/>
</dbReference>
<dbReference type="Proteomes" id="UP000321490">
    <property type="component" value="Unassembled WGS sequence"/>
</dbReference>
<keyword evidence="2" id="KW-0560">Oxidoreductase</keyword>
<dbReference type="OrthoDB" id="5182530at2"/>
<dbReference type="Pfam" id="PF03992">
    <property type="entry name" value="ABM"/>
    <property type="match status" value="1"/>
</dbReference>
<accession>A0A562IRQ3</accession>
<reference evidence="2 3" key="1">
    <citation type="submission" date="2019-07" db="EMBL/GenBank/DDBJ databases">
        <title>R&amp;d 2014.</title>
        <authorList>
            <person name="Klenk H.-P."/>
        </authorList>
    </citation>
    <scope>NUCLEOTIDE SEQUENCE [LARGE SCALE GENOMIC DNA]</scope>
    <source>
        <strain evidence="2 3">DSM 45764</strain>
    </source>
</reference>
<sequence>MFARSTTVRGDPAAIDAAVSYVRDEVLPAVEPMAGCVGLSLLTNHRNGRCVLTSAWADEEALQASAEGTRGFRARFGELLDAVPMVATWEIAVMHRLRPAGDGACCRVVRGALHEPAAMDDVLGTVRTSLLPRLEELPGFCSVSFLVDRISGRTTTTVTYSDRAAMARAVDPGGALREEFSRASRTTVQEVSEYALSVAHLRVPETV</sequence>
<proteinExistence type="predicted"/>
<dbReference type="Gene3D" id="3.30.70.100">
    <property type="match status" value="1"/>
</dbReference>
<evidence type="ECO:0000313" key="2">
    <source>
        <dbReference type="EMBL" id="TWH73691.1"/>
    </source>
</evidence>
<protein>
    <submittedName>
        <fullName evidence="2">Quinol monooxygenase YgiN</fullName>
    </submittedName>
</protein>
<evidence type="ECO:0000259" key="1">
    <source>
        <dbReference type="Pfam" id="PF03992"/>
    </source>
</evidence>
<dbReference type="GO" id="GO:0004497">
    <property type="term" value="F:monooxygenase activity"/>
    <property type="evidence" value="ECO:0007669"/>
    <property type="project" value="UniProtKB-KW"/>
</dbReference>
<comment type="caution">
    <text evidence="2">The sequence shown here is derived from an EMBL/GenBank/DDBJ whole genome shotgun (WGS) entry which is preliminary data.</text>
</comment>
<dbReference type="SUPFAM" id="SSF54909">
    <property type="entry name" value="Dimeric alpha+beta barrel"/>
    <property type="match status" value="1"/>
</dbReference>
<dbReference type="RefSeq" id="WP_153357824.1">
    <property type="nucleotide sequence ID" value="NZ_JABGDC010000024.1"/>
</dbReference>
<evidence type="ECO:0000313" key="3">
    <source>
        <dbReference type="Proteomes" id="UP000321490"/>
    </source>
</evidence>